<feature type="domain" description="YbaK/aminoacyl-tRNA synthetase-associated" evidence="2">
    <location>
        <begin position="50"/>
        <end position="176"/>
    </location>
</feature>
<evidence type="ECO:0000313" key="4">
    <source>
        <dbReference type="Proteomes" id="UP000562124"/>
    </source>
</evidence>
<dbReference type="Proteomes" id="UP000562124">
    <property type="component" value="Unassembled WGS sequence"/>
</dbReference>
<dbReference type="Pfam" id="PF04073">
    <property type="entry name" value="tRNA_edit"/>
    <property type="match status" value="1"/>
</dbReference>
<protein>
    <recommendedName>
        <fullName evidence="2">YbaK/aminoacyl-tRNA synthetase-associated domain-containing protein</fullName>
    </recommendedName>
</protein>
<gene>
    <name evidence="3" type="ORF">HIR71_11070</name>
</gene>
<evidence type="ECO:0000256" key="1">
    <source>
        <dbReference type="SAM" id="MobiDB-lite"/>
    </source>
</evidence>
<name>A0A7Y0LZG1_CELFI</name>
<proteinExistence type="predicted"/>
<organism evidence="3 4">
    <name type="scientific">Cellulomonas fimi</name>
    <dbReference type="NCBI Taxonomy" id="1708"/>
    <lineage>
        <taxon>Bacteria</taxon>
        <taxon>Bacillati</taxon>
        <taxon>Actinomycetota</taxon>
        <taxon>Actinomycetes</taxon>
        <taxon>Micrococcales</taxon>
        <taxon>Cellulomonadaceae</taxon>
        <taxon>Cellulomonas</taxon>
    </lineage>
</organism>
<dbReference type="InterPro" id="IPR007214">
    <property type="entry name" value="YbaK/aa-tRNA-synth-assoc-dom"/>
</dbReference>
<dbReference type="EMBL" id="JABCJJ010000016">
    <property type="protein sequence ID" value="NMR20751.1"/>
    <property type="molecule type" value="Genomic_DNA"/>
</dbReference>
<reference evidence="3 4" key="1">
    <citation type="submission" date="2020-04" db="EMBL/GenBank/DDBJ databases">
        <title>Sequencing and Assembly of C. fimi.</title>
        <authorList>
            <person name="Ramsey A.R."/>
        </authorList>
    </citation>
    <scope>NUCLEOTIDE SEQUENCE [LARGE SCALE GENOMIC DNA]</scope>
    <source>
        <strain evidence="3 4">SB</strain>
    </source>
</reference>
<keyword evidence="4" id="KW-1185">Reference proteome</keyword>
<dbReference type="InterPro" id="IPR036754">
    <property type="entry name" value="YbaK/aa-tRNA-synt-asso_dom_sf"/>
</dbReference>
<evidence type="ECO:0000313" key="3">
    <source>
        <dbReference type="EMBL" id="NMR20751.1"/>
    </source>
</evidence>
<sequence>MTLPSLGSLTWLRAVDHPELLAPATHAALSGWAVVDPTVADRVAVAEIDPGLADTAAMTQAYDLPPAASANCVVVAGRRAGDERIAAAVVLATTRADVNTAVRRLLDVRKASFLPTDRATELSQMEYGGITPVGLPEAWQVLVDSRVVADGAGVGGVVIVGSGVRRSKLALEGALLAELPGAEVVEGLGVALDGPEGSRLLPHQVAGGPVRPASPRTRPPTPRPR</sequence>
<evidence type="ECO:0000259" key="2">
    <source>
        <dbReference type="Pfam" id="PF04073"/>
    </source>
</evidence>
<dbReference type="GO" id="GO:0002161">
    <property type="term" value="F:aminoacyl-tRNA deacylase activity"/>
    <property type="evidence" value="ECO:0007669"/>
    <property type="project" value="InterPro"/>
</dbReference>
<dbReference type="SUPFAM" id="SSF55826">
    <property type="entry name" value="YbaK/ProRS associated domain"/>
    <property type="match status" value="1"/>
</dbReference>
<dbReference type="AlphaFoldDB" id="A0A7Y0LZG1"/>
<comment type="caution">
    <text evidence="3">The sequence shown here is derived from an EMBL/GenBank/DDBJ whole genome shotgun (WGS) entry which is preliminary data.</text>
</comment>
<feature type="region of interest" description="Disordered" evidence="1">
    <location>
        <begin position="199"/>
        <end position="225"/>
    </location>
</feature>
<accession>A0A7Y0LZG1</accession>
<dbReference type="Gene3D" id="3.90.960.10">
    <property type="entry name" value="YbaK/aminoacyl-tRNA synthetase-associated domain"/>
    <property type="match status" value="1"/>
</dbReference>